<name>A0A845F4R7_9BACL</name>
<accession>A0A845F4R7</accession>
<reference evidence="1 2" key="1">
    <citation type="submission" date="2019-11" db="EMBL/GenBank/DDBJ databases">
        <title>Genome sequences of 17 halophilic strains isolated from different environments.</title>
        <authorList>
            <person name="Furrow R.E."/>
        </authorList>
    </citation>
    <scope>NUCLEOTIDE SEQUENCE [LARGE SCALE GENOMIC DNA]</scope>
    <source>
        <strain evidence="1 2">22506_14_FS</strain>
    </source>
</reference>
<dbReference type="EMBL" id="WMEY01000010">
    <property type="protein sequence ID" value="MYL65800.1"/>
    <property type="molecule type" value="Genomic_DNA"/>
</dbReference>
<gene>
    <name evidence="1" type="ORF">GLW07_20770</name>
</gene>
<protein>
    <submittedName>
        <fullName evidence="1">Uncharacterized protein</fullName>
    </submittedName>
</protein>
<proteinExistence type="predicted"/>
<evidence type="ECO:0000313" key="1">
    <source>
        <dbReference type="EMBL" id="MYL65800.1"/>
    </source>
</evidence>
<dbReference type="RefSeq" id="WP_160921445.1">
    <property type="nucleotide sequence ID" value="NZ_WMEY01000010.1"/>
</dbReference>
<comment type="caution">
    <text evidence="1">The sequence shown here is derived from an EMBL/GenBank/DDBJ whole genome shotgun (WGS) entry which is preliminary data.</text>
</comment>
<evidence type="ECO:0000313" key="2">
    <source>
        <dbReference type="Proteomes" id="UP000447833"/>
    </source>
</evidence>
<sequence length="73" mass="8341">MTKGKERIRFDCTGAFSEPHIYKCSECDHEFRGIIAEDRKTDHQLNCPHCSVEETIITQPTQFEVIGVIENAS</sequence>
<dbReference type="Proteomes" id="UP000447833">
    <property type="component" value="Unassembled WGS sequence"/>
</dbReference>
<dbReference type="AlphaFoldDB" id="A0A845F4R7"/>
<organism evidence="1 2">
    <name type="scientific">Guptibacillus hwajinpoensis</name>
    <dbReference type="NCBI Taxonomy" id="208199"/>
    <lineage>
        <taxon>Bacteria</taxon>
        <taxon>Bacillati</taxon>
        <taxon>Bacillota</taxon>
        <taxon>Bacilli</taxon>
        <taxon>Bacillales</taxon>
        <taxon>Guptibacillaceae</taxon>
        <taxon>Guptibacillus</taxon>
    </lineage>
</organism>